<dbReference type="CDD" id="cd00009">
    <property type="entry name" value="AAA"/>
    <property type="match status" value="1"/>
</dbReference>
<dbReference type="Pfam" id="PF12169">
    <property type="entry name" value="DNA_pol3_gamma3"/>
    <property type="match status" value="1"/>
</dbReference>
<comment type="function">
    <text evidence="11">DNA polymerase III is a complex, multichain enzyme responsible for most of the replicative synthesis in bacteria. This DNA polymerase also exhibits 3' to 5' exonuclease activity.</text>
</comment>
<dbReference type="Gene3D" id="1.20.272.10">
    <property type="match status" value="1"/>
</dbReference>
<feature type="region of interest" description="Disordered" evidence="12">
    <location>
        <begin position="395"/>
        <end position="506"/>
    </location>
</feature>
<keyword evidence="3 11" id="KW-0548">Nucleotidyltransferase</keyword>
<dbReference type="SMART" id="SM00382">
    <property type="entry name" value="AAA"/>
    <property type="match status" value="1"/>
</dbReference>
<keyword evidence="6 11" id="KW-0547">Nucleotide-binding</keyword>
<comment type="catalytic activity">
    <reaction evidence="10 11">
        <text>DNA(n) + a 2'-deoxyribonucleoside 5'-triphosphate = DNA(n+1) + diphosphate</text>
        <dbReference type="Rhea" id="RHEA:22508"/>
        <dbReference type="Rhea" id="RHEA-COMP:17339"/>
        <dbReference type="Rhea" id="RHEA-COMP:17340"/>
        <dbReference type="ChEBI" id="CHEBI:33019"/>
        <dbReference type="ChEBI" id="CHEBI:61560"/>
        <dbReference type="ChEBI" id="CHEBI:173112"/>
        <dbReference type="EC" id="2.7.7.7"/>
    </reaction>
</comment>
<dbReference type="EC" id="2.7.7.7" evidence="11"/>
<evidence type="ECO:0000256" key="4">
    <source>
        <dbReference type="ARBA" id="ARBA00022705"/>
    </source>
</evidence>
<evidence type="ECO:0000256" key="3">
    <source>
        <dbReference type="ARBA" id="ARBA00022695"/>
    </source>
</evidence>
<organism evidence="14 15">
    <name type="scientific">Terriglobus aquaticus</name>
    <dbReference type="NCBI Taxonomy" id="940139"/>
    <lineage>
        <taxon>Bacteria</taxon>
        <taxon>Pseudomonadati</taxon>
        <taxon>Acidobacteriota</taxon>
        <taxon>Terriglobia</taxon>
        <taxon>Terriglobales</taxon>
        <taxon>Acidobacteriaceae</taxon>
        <taxon>Terriglobus</taxon>
    </lineage>
</organism>
<keyword evidence="2 11" id="KW-0808">Transferase</keyword>
<evidence type="ECO:0000256" key="7">
    <source>
        <dbReference type="ARBA" id="ARBA00022833"/>
    </source>
</evidence>
<dbReference type="Gene3D" id="3.40.50.300">
    <property type="entry name" value="P-loop containing nucleotide triphosphate hydrolases"/>
    <property type="match status" value="1"/>
</dbReference>
<comment type="caution">
    <text evidence="14">The sequence shown here is derived from an EMBL/GenBank/DDBJ whole genome shotgun (WGS) entry which is preliminary data.</text>
</comment>
<feature type="compositionally biased region" description="Pro residues" evidence="12">
    <location>
        <begin position="585"/>
        <end position="597"/>
    </location>
</feature>
<dbReference type="Pfam" id="PF22608">
    <property type="entry name" value="DNAX_ATPase_lid"/>
    <property type="match status" value="1"/>
</dbReference>
<feature type="compositionally biased region" description="Polar residues" evidence="12">
    <location>
        <begin position="427"/>
        <end position="451"/>
    </location>
</feature>
<dbReference type="InterPro" id="IPR027417">
    <property type="entry name" value="P-loop_NTPase"/>
</dbReference>
<keyword evidence="4 11" id="KW-0235">DNA replication</keyword>
<evidence type="ECO:0000256" key="2">
    <source>
        <dbReference type="ARBA" id="ARBA00022679"/>
    </source>
</evidence>
<feature type="compositionally biased region" description="Pro residues" evidence="12">
    <location>
        <begin position="469"/>
        <end position="480"/>
    </location>
</feature>
<feature type="compositionally biased region" description="Polar residues" evidence="12">
    <location>
        <begin position="483"/>
        <end position="500"/>
    </location>
</feature>
<evidence type="ECO:0000256" key="8">
    <source>
        <dbReference type="ARBA" id="ARBA00022840"/>
    </source>
</evidence>
<evidence type="ECO:0000256" key="12">
    <source>
        <dbReference type="SAM" id="MobiDB-lite"/>
    </source>
</evidence>
<gene>
    <name evidence="11 14" type="primary">dnaX</name>
    <name evidence="14" type="ORF">ACK2TP_09690</name>
</gene>
<sequence>MPYQVLARKYRPLRFGDVVGQDHVTRTLQNALEQGRVAHGYIFSGHRGIGKTTIARILASALNCQRTIGSPERPTPEPCLTCDSCREIRQGNAVDVIEIDAATNRGIDEIRELRDAARYRPARDRFKIYILDEAHQITDAAFNALLKTLEEPPEHIVFMMATTEPENIPQTIRSRCQHFSFHAVKLDDILGQLRKIAVDENVLADDAALDLLAEAGDGSMRDALSIMDQAIASAPVVQEGGIAKPQLSAAEIRDLMGSVPNTVFEEILEHVSANSASGVLTTANRLLDAGNSPAQIARQFVRYLRNTVVAKIANLTPDSPDTELLQISPDERRRAARSAMLFTEEELTRFMQVMLRTFDDLGFRQEQRFHLELGLLKLVHLQRLLPMEHFLSQLPRPDTTRRIATPTPAPRPATPTPSSRTADAGKPQSSSPAQTTQAEAANSPVQDQTESGPHVLQGRASGQNQPAPATAPSPEAPTRPSPISATVASSAPTPTVSSQPEDAHRASVVEKAASLLEQTSTPAAPPVHSSPFDKSPRPISPFDKPAQPQPSPANRLSEGSAFSPVTATPATDGASAPEGVAPKPSVGPGPRIVPPLAQPGAKTGPDPSTGIDAHLPPIDSYELDALNVQDGDTEPPPPPDREAQATAEPSSEASTLQAAAVEALFATGSQNSAAEQLEETTWTVTRGEVQIQTSLSKPLMNTIFRADTQAIIRGAIANKGGAGLKLVFLPGTVANKATAAPKKPRTGSAQAKALEHPTVQAAQRLFNAEITNVFDLRKD</sequence>
<evidence type="ECO:0000313" key="14">
    <source>
        <dbReference type="EMBL" id="MFN2976034.1"/>
    </source>
</evidence>
<dbReference type="InterPro" id="IPR022754">
    <property type="entry name" value="DNA_pol_III_gamma-3"/>
</dbReference>
<evidence type="ECO:0000256" key="9">
    <source>
        <dbReference type="ARBA" id="ARBA00022932"/>
    </source>
</evidence>
<evidence type="ECO:0000313" key="15">
    <source>
        <dbReference type="Proteomes" id="UP001634747"/>
    </source>
</evidence>
<comment type="similarity">
    <text evidence="1 11">Belongs to the DnaX/STICHEL family.</text>
</comment>
<keyword evidence="8 11" id="KW-0067">ATP-binding</keyword>
<evidence type="ECO:0000256" key="10">
    <source>
        <dbReference type="ARBA" id="ARBA00049244"/>
    </source>
</evidence>
<keyword evidence="9 11" id="KW-0239">DNA-directed DNA polymerase</keyword>
<feature type="region of interest" description="Disordered" evidence="12">
    <location>
        <begin position="518"/>
        <end position="654"/>
    </location>
</feature>
<dbReference type="EMBL" id="JBJYXY010000001">
    <property type="protein sequence ID" value="MFN2976034.1"/>
    <property type="molecule type" value="Genomic_DNA"/>
</dbReference>
<dbReference type="PANTHER" id="PTHR11669">
    <property type="entry name" value="REPLICATION FACTOR C / DNA POLYMERASE III GAMMA-TAU SUBUNIT"/>
    <property type="match status" value="1"/>
</dbReference>
<dbReference type="InterPro" id="IPR003593">
    <property type="entry name" value="AAA+_ATPase"/>
</dbReference>
<dbReference type="InterPro" id="IPR012763">
    <property type="entry name" value="DNA_pol_III_sug/sutau_N"/>
</dbReference>
<dbReference type="Gene3D" id="1.10.8.60">
    <property type="match status" value="1"/>
</dbReference>
<protein>
    <recommendedName>
        <fullName evidence="11">DNA polymerase III subunit gamma/tau</fullName>
        <ecNumber evidence="11">2.7.7.7</ecNumber>
    </recommendedName>
</protein>
<dbReference type="InterPro" id="IPR008921">
    <property type="entry name" value="DNA_pol3_clamp-load_cplx_C"/>
</dbReference>
<evidence type="ECO:0000256" key="11">
    <source>
        <dbReference type="RuleBase" id="RU364063"/>
    </source>
</evidence>
<dbReference type="InterPro" id="IPR045085">
    <property type="entry name" value="HLD_clamp_pol_III_gamma_tau"/>
</dbReference>
<accession>A0ABW9KJW5</accession>
<keyword evidence="5" id="KW-0479">Metal-binding</keyword>
<keyword evidence="7" id="KW-0862">Zinc</keyword>
<dbReference type="SUPFAM" id="SSF48019">
    <property type="entry name" value="post-AAA+ oligomerization domain-like"/>
    <property type="match status" value="1"/>
</dbReference>
<name>A0ABW9KJW5_9BACT</name>
<feature type="domain" description="AAA+ ATPase" evidence="13">
    <location>
        <begin position="37"/>
        <end position="185"/>
    </location>
</feature>
<keyword evidence="15" id="KW-1185">Reference proteome</keyword>
<dbReference type="Pfam" id="PF13177">
    <property type="entry name" value="DNA_pol3_delta2"/>
    <property type="match status" value="1"/>
</dbReference>
<evidence type="ECO:0000259" key="13">
    <source>
        <dbReference type="SMART" id="SM00382"/>
    </source>
</evidence>
<evidence type="ECO:0000256" key="5">
    <source>
        <dbReference type="ARBA" id="ARBA00022723"/>
    </source>
</evidence>
<dbReference type="Proteomes" id="UP001634747">
    <property type="component" value="Unassembled WGS sequence"/>
</dbReference>
<comment type="subunit">
    <text evidence="11">DNA polymerase III contains a core (composed of alpha, epsilon and theta chains) that associates with a tau subunit. This core dimerizes to form the POLIII' complex. PolIII' associates with the gamma complex (composed of gamma, delta, delta', psi and chi chains) and with the beta chain to form the complete DNA polymerase III complex.</text>
</comment>
<dbReference type="NCBIfam" id="TIGR02397">
    <property type="entry name" value="dnaX_nterm"/>
    <property type="match status" value="1"/>
</dbReference>
<reference evidence="14 15" key="1">
    <citation type="submission" date="2024-12" db="EMBL/GenBank/DDBJ databases">
        <authorList>
            <person name="Lee Y."/>
        </authorList>
    </citation>
    <scope>NUCLEOTIDE SEQUENCE [LARGE SCALE GENOMIC DNA]</scope>
    <source>
        <strain evidence="14 15">03SUJ4</strain>
    </source>
</reference>
<dbReference type="RefSeq" id="WP_263412470.1">
    <property type="nucleotide sequence ID" value="NZ_BAABBH010000001.1"/>
</dbReference>
<dbReference type="SUPFAM" id="SSF52540">
    <property type="entry name" value="P-loop containing nucleoside triphosphate hydrolases"/>
    <property type="match status" value="1"/>
</dbReference>
<dbReference type="GO" id="GO:0003887">
    <property type="term" value="F:DNA-directed DNA polymerase activity"/>
    <property type="evidence" value="ECO:0007669"/>
    <property type="project" value="UniProtKB-EC"/>
</dbReference>
<dbReference type="InterPro" id="IPR050238">
    <property type="entry name" value="DNA_Rep/Repair_Clamp_Loader"/>
</dbReference>
<evidence type="ECO:0000256" key="6">
    <source>
        <dbReference type="ARBA" id="ARBA00022741"/>
    </source>
</evidence>
<dbReference type="PANTHER" id="PTHR11669:SF0">
    <property type="entry name" value="PROTEIN STICHEL-LIKE 2"/>
    <property type="match status" value="1"/>
</dbReference>
<proteinExistence type="inferred from homology"/>
<evidence type="ECO:0000256" key="1">
    <source>
        <dbReference type="ARBA" id="ARBA00006360"/>
    </source>
</evidence>